<reference evidence="8" key="1">
    <citation type="journal article" date="2019" name="Int. J. Syst. Evol. Microbiol.">
        <title>The Global Catalogue of Microorganisms (GCM) 10K type strain sequencing project: providing services to taxonomists for standard genome sequencing and annotation.</title>
        <authorList>
            <consortium name="The Broad Institute Genomics Platform"/>
            <consortium name="The Broad Institute Genome Sequencing Center for Infectious Disease"/>
            <person name="Wu L."/>
            <person name="Ma J."/>
        </authorList>
    </citation>
    <scope>NUCLEOTIDE SEQUENCE [LARGE SCALE GENOMIC DNA]</scope>
    <source>
        <strain evidence="8">KCTC 33575</strain>
    </source>
</reference>
<name>A0ABW5WV34_9STAP</name>
<feature type="transmembrane region" description="Helical" evidence="5">
    <location>
        <begin position="279"/>
        <end position="299"/>
    </location>
</feature>
<dbReference type="Proteomes" id="UP001597519">
    <property type="component" value="Unassembled WGS sequence"/>
</dbReference>
<dbReference type="Gene3D" id="3.40.1710.10">
    <property type="entry name" value="abc type-2 transporter like domain"/>
    <property type="match status" value="1"/>
</dbReference>
<comment type="caution">
    <text evidence="7">The sequence shown here is derived from an EMBL/GenBank/DDBJ whole genome shotgun (WGS) entry which is preliminary data.</text>
</comment>
<feature type="transmembrane region" description="Helical" evidence="5">
    <location>
        <begin position="311"/>
        <end position="331"/>
    </location>
</feature>
<dbReference type="Pfam" id="PF12698">
    <property type="entry name" value="ABC2_membrane_3"/>
    <property type="match status" value="1"/>
</dbReference>
<gene>
    <name evidence="7" type="ORF">ACFSX4_06675</name>
</gene>
<protein>
    <submittedName>
        <fullName evidence="7">ABC transporter permease</fullName>
    </submittedName>
</protein>
<comment type="subcellular location">
    <subcellularLocation>
        <location evidence="1">Membrane</location>
        <topology evidence="1">Multi-pass membrane protein</topology>
    </subcellularLocation>
</comment>
<keyword evidence="8" id="KW-1185">Reference proteome</keyword>
<evidence type="ECO:0000256" key="5">
    <source>
        <dbReference type="SAM" id="Phobius"/>
    </source>
</evidence>
<feature type="domain" description="ABC-2 type transporter transmembrane" evidence="6">
    <location>
        <begin position="18"/>
        <end position="314"/>
    </location>
</feature>
<organism evidence="7 8">
    <name type="scientific">Corticicoccus populi</name>
    <dbReference type="NCBI Taxonomy" id="1812821"/>
    <lineage>
        <taxon>Bacteria</taxon>
        <taxon>Bacillati</taxon>
        <taxon>Bacillota</taxon>
        <taxon>Bacilli</taxon>
        <taxon>Bacillales</taxon>
        <taxon>Staphylococcaceae</taxon>
        <taxon>Corticicoccus</taxon>
    </lineage>
</organism>
<dbReference type="InterPro" id="IPR013525">
    <property type="entry name" value="ABC2_TM"/>
</dbReference>
<evidence type="ECO:0000256" key="4">
    <source>
        <dbReference type="ARBA" id="ARBA00023136"/>
    </source>
</evidence>
<dbReference type="EMBL" id="JBHUOQ010000001">
    <property type="protein sequence ID" value="MFD2830152.1"/>
    <property type="molecule type" value="Genomic_DNA"/>
</dbReference>
<evidence type="ECO:0000313" key="8">
    <source>
        <dbReference type="Proteomes" id="UP001597519"/>
    </source>
</evidence>
<feature type="transmembrane region" description="Helical" evidence="5">
    <location>
        <begin position="337"/>
        <end position="361"/>
    </location>
</feature>
<evidence type="ECO:0000256" key="2">
    <source>
        <dbReference type="ARBA" id="ARBA00022692"/>
    </source>
</evidence>
<evidence type="ECO:0000259" key="6">
    <source>
        <dbReference type="Pfam" id="PF12698"/>
    </source>
</evidence>
<sequence>MRILLETRWLLVRHKVWKLLLWLVLPLLLTVLLTTVINRTSDDFRIPVAVIAEDEGGEMTADVIEALIDSEYMDVEIFDESMTDSVLHSMEQYEFDSVFIIPEDFEENIEDGVRRNIVETYYTDRSLFYDPVKEVAASVIQGKLGELYAVEQIFDMKEIYAPDSVLEEAEVIQQIEQTERETNLVTQSFELSGEEQIEETEGVNPVHIWAYLSLLFALFMFDFIVNERKEGIYSRFISMRWTYKTYLIFNMLLYTAVMMVFDWISFLVFSLIFDTSVNFVPLLCFRLALNMAALVTALLSKSLIGYYRTAILMTAVLIGIEILLPLIRVPYILDFHIIVSFINGGMNLFWLLVLSCCIFIWKRRGV</sequence>
<proteinExistence type="predicted"/>
<evidence type="ECO:0000256" key="3">
    <source>
        <dbReference type="ARBA" id="ARBA00022989"/>
    </source>
</evidence>
<evidence type="ECO:0000313" key="7">
    <source>
        <dbReference type="EMBL" id="MFD2830152.1"/>
    </source>
</evidence>
<keyword evidence="3 5" id="KW-1133">Transmembrane helix</keyword>
<feature type="transmembrane region" description="Helical" evidence="5">
    <location>
        <begin position="208"/>
        <end position="225"/>
    </location>
</feature>
<evidence type="ECO:0000256" key="1">
    <source>
        <dbReference type="ARBA" id="ARBA00004141"/>
    </source>
</evidence>
<keyword evidence="4 5" id="KW-0472">Membrane</keyword>
<dbReference type="RefSeq" id="WP_377772808.1">
    <property type="nucleotide sequence ID" value="NZ_JBHUOQ010000001.1"/>
</dbReference>
<accession>A0ABW5WV34</accession>
<feature type="transmembrane region" description="Helical" evidence="5">
    <location>
        <begin position="246"/>
        <end position="273"/>
    </location>
</feature>
<keyword evidence="2 5" id="KW-0812">Transmembrane</keyword>